<keyword evidence="3" id="KW-1185">Reference proteome</keyword>
<dbReference type="Proteomes" id="UP001302222">
    <property type="component" value="Unassembled WGS sequence"/>
</dbReference>
<keyword evidence="1" id="KW-0732">Signal</keyword>
<comment type="caution">
    <text evidence="2">The sequence shown here is derived from an EMBL/GenBank/DDBJ whole genome shotgun (WGS) entry which is preliminary data.</text>
</comment>
<evidence type="ECO:0000313" key="3">
    <source>
        <dbReference type="Proteomes" id="UP001302222"/>
    </source>
</evidence>
<evidence type="ECO:0000313" key="2">
    <source>
        <dbReference type="EMBL" id="MEA5428480.1"/>
    </source>
</evidence>
<dbReference type="EMBL" id="JAYGIM010000014">
    <property type="protein sequence ID" value="MEA5428480.1"/>
    <property type="molecule type" value="Genomic_DNA"/>
</dbReference>
<organism evidence="2 3">
    <name type="scientific">Arcicella lustrica</name>
    <dbReference type="NCBI Taxonomy" id="2984196"/>
    <lineage>
        <taxon>Bacteria</taxon>
        <taxon>Pseudomonadati</taxon>
        <taxon>Bacteroidota</taxon>
        <taxon>Cytophagia</taxon>
        <taxon>Cytophagales</taxon>
        <taxon>Flectobacillaceae</taxon>
        <taxon>Arcicella</taxon>
    </lineage>
</organism>
<sequence length="614" mass="70470">MKKHFLISLTILFLLSISNTFGQNAFDYTLKWQKIRDEIPSDSIKDNNLKKFKENPFDSDLSFEELKKSIEAEHSRLSLTSPQKQSSTTGIFDKIPSNFQSILIDGIAKYSAEAFREQATTIYIDKFKRELQKTSDFKYILPKTFKYLNEEDLFNYEKLGNSIKQTFNDDLDNILSGLKDFVDKSNLGNSFCKNNNEVCNAIKFSLDVGNQIKVKTSFVELINYLDRRYTGDKAYEKNYYNLIHSINLIQANIRKDPTKTDQTLILSKVPYQKRWLTVEDFSEFKTSDDWVYFLALIYHQDKEHRLFKNDVIKGFKINNDPTGKGKELQKYILTVISLLQSIENIQAQEQVKADEYIEIFSNLSTLIKLVNDMNHFVDDKYVEITQSTIDMAKSIVKKDYTSVVKGSTKILRNVLKDNTDSSSKYISKFIKYGTFMVDVTTTKNSDDLKEAIKRNVTSYTYLNKRKSDFSIILNADPGIIPFTGFEGIDSFNSTKNTFAVTCPIGFDIVVGSRKNESYYGLSLNVIDIGAAFAYRLNDSESELPEKITLKQVFSPGLALKHGIRNTPICWALGYQYTPALRTVTSTNITEAKSASRFFLRFTWDLPLAKIIGNK</sequence>
<feature type="chain" id="PRO_5046826558" evidence="1">
    <location>
        <begin position="23"/>
        <end position="614"/>
    </location>
</feature>
<proteinExistence type="predicted"/>
<protein>
    <submittedName>
        <fullName evidence="2">Uncharacterized protein</fullName>
    </submittedName>
</protein>
<accession>A0ABU5SME3</accession>
<gene>
    <name evidence="2" type="ORF">VB798_17955</name>
</gene>
<dbReference type="RefSeq" id="WP_323260850.1">
    <property type="nucleotide sequence ID" value="NZ_JAYGIM010000014.1"/>
</dbReference>
<feature type="signal peptide" evidence="1">
    <location>
        <begin position="1"/>
        <end position="22"/>
    </location>
</feature>
<evidence type="ECO:0000256" key="1">
    <source>
        <dbReference type="SAM" id="SignalP"/>
    </source>
</evidence>
<name>A0ABU5SME3_9BACT</name>
<reference evidence="2 3" key="1">
    <citation type="submission" date="2023-12" db="EMBL/GenBank/DDBJ databases">
        <title>Novel species of the genus Arcicella isolated from rivers.</title>
        <authorList>
            <person name="Lu H."/>
        </authorList>
    </citation>
    <scope>NUCLEOTIDE SEQUENCE [LARGE SCALE GENOMIC DNA]</scope>
    <source>
        <strain evidence="2 3">DC25W</strain>
    </source>
</reference>